<keyword evidence="3" id="KW-1185">Reference proteome</keyword>
<comment type="caution">
    <text evidence="2">The sequence shown here is derived from an EMBL/GenBank/DDBJ whole genome shotgun (WGS) entry which is preliminary data.</text>
</comment>
<dbReference type="GO" id="GO:0016887">
    <property type="term" value="F:ATP hydrolysis activity"/>
    <property type="evidence" value="ECO:0007669"/>
    <property type="project" value="InterPro"/>
</dbReference>
<reference evidence="3" key="1">
    <citation type="submission" date="2017-06" db="EMBL/GenBank/DDBJ databases">
        <title>Genome analysis of Fimbriiglobus ruber SP5, the first member of the order Planctomycetales with confirmed chitinolytic capability.</title>
        <authorList>
            <person name="Ravin N.V."/>
            <person name="Rakitin A.L."/>
            <person name="Ivanova A.A."/>
            <person name="Beletsky A.V."/>
            <person name="Kulichevskaya I.S."/>
            <person name="Mardanov A.V."/>
            <person name="Dedysh S.N."/>
        </authorList>
    </citation>
    <scope>NUCLEOTIDE SEQUENCE [LARGE SCALE GENOMIC DNA]</scope>
    <source>
        <strain evidence="3">SP5</strain>
    </source>
</reference>
<dbReference type="Proteomes" id="UP000214646">
    <property type="component" value="Unassembled WGS sequence"/>
</dbReference>
<dbReference type="SUPFAM" id="SSF52540">
    <property type="entry name" value="P-loop containing nucleoside triphosphate hydrolases"/>
    <property type="match status" value="1"/>
</dbReference>
<dbReference type="Gene3D" id="3.40.50.300">
    <property type="entry name" value="P-loop containing nucleotide triphosphate hydrolases"/>
    <property type="match status" value="1"/>
</dbReference>
<feature type="domain" description="ATPase AAA-type core" evidence="1">
    <location>
        <begin position="2"/>
        <end position="56"/>
    </location>
</feature>
<dbReference type="Pfam" id="PF13304">
    <property type="entry name" value="AAA_21"/>
    <property type="match status" value="1"/>
</dbReference>
<dbReference type="EMBL" id="NIDE01000002">
    <property type="protein sequence ID" value="OWK45168.1"/>
    <property type="molecule type" value="Genomic_DNA"/>
</dbReference>
<dbReference type="InterPro" id="IPR003959">
    <property type="entry name" value="ATPase_AAA_core"/>
</dbReference>
<protein>
    <recommendedName>
        <fullName evidence="1">ATPase AAA-type core domain-containing protein</fullName>
    </recommendedName>
</protein>
<sequence>MLALYQTPTKQTVIFEHPESGIHPGALETLFLEFKRHVRKGRGQVILTTHSPQLLDYFDADQIRVVDIDNHATKIGALDPAQKESLHEHLLKPGELLTVDPARLEGQLAEVPKA</sequence>
<dbReference type="GO" id="GO:0005524">
    <property type="term" value="F:ATP binding"/>
    <property type="evidence" value="ECO:0007669"/>
    <property type="project" value="InterPro"/>
</dbReference>
<evidence type="ECO:0000313" key="2">
    <source>
        <dbReference type="EMBL" id="OWK45168.1"/>
    </source>
</evidence>
<accession>A0A225E2Z9</accession>
<dbReference type="InterPro" id="IPR027417">
    <property type="entry name" value="P-loop_NTPase"/>
</dbReference>
<evidence type="ECO:0000259" key="1">
    <source>
        <dbReference type="Pfam" id="PF13304"/>
    </source>
</evidence>
<name>A0A225E2Z9_9BACT</name>
<gene>
    <name evidence="2" type="ORF">FRUB_01499</name>
</gene>
<evidence type="ECO:0000313" key="3">
    <source>
        <dbReference type="Proteomes" id="UP000214646"/>
    </source>
</evidence>
<dbReference type="AlphaFoldDB" id="A0A225E2Z9"/>
<proteinExistence type="predicted"/>
<organism evidence="2 3">
    <name type="scientific">Fimbriiglobus ruber</name>
    <dbReference type="NCBI Taxonomy" id="1908690"/>
    <lineage>
        <taxon>Bacteria</taxon>
        <taxon>Pseudomonadati</taxon>
        <taxon>Planctomycetota</taxon>
        <taxon>Planctomycetia</taxon>
        <taxon>Gemmatales</taxon>
        <taxon>Gemmataceae</taxon>
        <taxon>Fimbriiglobus</taxon>
    </lineage>
</organism>